<evidence type="ECO:0000256" key="2">
    <source>
        <dbReference type="ARBA" id="ARBA00012512"/>
    </source>
</evidence>
<feature type="domain" description="ERV/ALR sulfhydryl oxidase" evidence="7">
    <location>
        <begin position="23"/>
        <end position="127"/>
    </location>
</feature>
<evidence type="ECO:0000256" key="3">
    <source>
        <dbReference type="ARBA" id="ARBA00022630"/>
    </source>
</evidence>
<evidence type="ECO:0000313" key="8">
    <source>
        <dbReference type="EMBL" id="QHT95572.1"/>
    </source>
</evidence>
<dbReference type="EC" id="1.8.3.2" evidence="2"/>
<protein>
    <recommendedName>
        <fullName evidence="2">thiol oxidase</fullName>
        <ecNumber evidence="2">1.8.3.2</ecNumber>
    </recommendedName>
</protein>
<evidence type="ECO:0000256" key="5">
    <source>
        <dbReference type="ARBA" id="ARBA00023002"/>
    </source>
</evidence>
<dbReference type="PANTHER" id="PTHR12645">
    <property type="entry name" value="ALR/ERV"/>
    <property type="match status" value="1"/>
</dbReference>
<dbReference type="Pfam" id="PF04777">
    <property type="entry name" value="Evr1_Alr"/>
    <property type="match status" value="1"/>
</dbReference>
<dbReference type="GO" id="GO:0016971">
    <property type="term" value="F:flavin-dependent sulfhydryl oxidase activity"/>
    <property type="evidence" value="ECO:0007669"/>
    <property type="project" value="InterPro"/>
</dbReference>
<dbReference type="InterPro" id="IPR036774">
    <property type="entry name" value="ERV/ALR_sulphydryl_oxid_sf"/>
</dbReference>
<dbReference type="EMBL" id="MN740241">
    <property type="protein sequence ID" value="QHT95572.1"/>
    <property type="molecule type" value="Genomic_DNA"/>
</dbReference>
<keyword evidence="4" id="KW-0274">FAD</keyword>
<accession>A0A6C0IRC8</accession>
<dbReference type="PROSITE" id="PS51324">
    <property type="entry name" value="ERV_ALR"/>
    <property type="match status" value="1"/>
</dbReference>
<dbReference type="InterPro" id="IPR017905">
    <property type="entry name" value="ERV/ALR_sulphydryl_oxidase"/>
</dbReference>
<dbReference type="GO" id="GO:0050660">
    <property type="term" value="F:flavin adenine dinucleotide binding"/>
    <property type="evidence" value="ECO:0007669"/>
    <property type="project" value="TreeGrafter"/>
</dbReference>
<evidence type="ECO:0000256" key="6">
    <source>
        <dbReference type="ARBA" id="ARBA00023157"/>
    </source>
</evidence>
<keyword evidence="5" id="KW-0560">Oxidoreductase</keyword>
<keyword evidence="3" id="KW-0285">Flavoprotein</keyword>
<evidence type="ECO:0000256" key="4">
    <source>
        <dbReference type="ARBA" id="ARBA00022827"/>
    </source>
</evidence>
<organism evidence="8">
    <name type="scientific">viral metagenome</name>
    <dbReference type="NCBI Taxonomy" id="1070528"/>
    <lineage>
        <taxon>unclassified sequences</taxon>
        <taxon>metagenomes</taxon>
        <taxon>organismal metagenomes</taxon>
    </lineage>
</organism>
<dbReference type="PANTHER" id="PTHR12645:SF0">
    <property type="entry name" value="FAD-LINKED SULFHYDRYL OXIDASE ALR"/>
    <property type="match status" value="1"/>
</dbReference>
<dbReference type="SUPFAM" id="SSF69000">
    <property type="entry name" value="FAD-dependent thiol oxidase"/>
    <property type="match status" value="1"/>
</dbReference>
<keyword evidence="6" id="KW-1015">Disulfide bond</keyword>
<proteinExistence type="predicted"/>
<dbReference type="InterPro" id="IPR039799">
    <property type="entry name" value="ALR/ERV"/>
</dbReference>
<dbReference type="GO" id="GO:0005739">
    <property type="term" value="C:mitochondrion"/>
    <property type="evidence" value="ECO:0007669"/>
    <property type="project" value="TreeGrafter"/>
</dbReference>
<evidence type="ECO:0000259" key="7">
    <source>
        <dbReference type="PROSITE" id="PS51324"/>
    </source>
</evidence>
<evidence type="ECO:0000256" key="1">
    <source>
        <dbReference type="ARBA" id="ARBA00001974"/>
    </source>
</evidence>
<comment type="cofactor">
    <cofactor evidence="1">
        <name>FAD</name>
        <dbReference type="ChEBI" id="CHEBI:57692"/>
    </cofactor>
</comment>
<dbReference type="Gene3D" id="1.20.120.310">
    <property type="entry name" value="ERV/ALR sulfhydryl oxidase domain"/>
    <property type="match status" value="1"/>
</dbReference>
<dbReference type="AlphaFoldDB" id="A0A6C0IRC8"/>
<sequence length="183" mass="21591">MSSKNTTRKVKRVFKKNEYSSNDGILTSVWGPSMWHSMHSISFNYPINPTTQNKKEYRDFILNLQNVLPCGKCRENLKNNFKTLPLTMDKMKNRDTFSRYVYDLHEVVNKMLGKKSGLSFEDIRERYEHFRARCLPEHVPIRTENGCVEPLYGIKSKCVLKIVPYDEKCETLEVDDKCLKQRK</sequence>
<name>A0A6C0IRC8_9ZZZZ</name>
<reference evidence="8" key="1">
    <citation type="journal article" date="2020" name="Nature">
        <title>Giant virus diversity and host interactions through global metagenomics.</title>
        <authorList>
            <person name="Schulz F."/>
            <person name="Roux S."/>
            <person name="Paez-Espino D."/>
            <person name="Jungbluth S."/>
            <person name="Walsh D.A."/>
            <person name="Denef V.J."/>
            <person name="McMahon K.D."/>
            <person name="Konstantinidis K.T."/>
            <person name="Eloe-Fadrosh E.A."/>
            <person name="Kyrpides N.C."/>
            <person name="Woyke T."/>
        </authorList>
    </citation>
    <scope>NUCLEOTIDE SEQUENCE</scope>
    <source>
        <strain evidence="8">GVMAG-M-3300024261-8</strain>
    </source>
</reference>